<evidence type="ECO:0000256" key="1">
    <source>
        <dbReference type="ARBA" id="ARBA00004418"/>
    </source>
</evidence>
<evidence type="ECO:0000313" key="7">
    <source>
        <dbReference type="Proteomes" id="UP000092565"/>
    </source>
</evidence>
<organism evidence="5 7">
    <name type="scientific">Phaeobacter gallaeciensis</name>
    <dbReference type="NCBI Taxonomy" id="60890"/>
    <lineage>
        <taxon>Bacteria</taxon>
        <taxon>Pseudomonadati</taxon>
        <taxon>Pseudomonadota</taxon>
        <taxon>Alphaproteobacteria</taxon>
        <taxon>Rhodobacterales</taxon>
        <taxon>Roseobacteraceae</taxon>
        <taxon>Phaeobacter</taxon>
    </lineage>
</organism>
<evidence type="ECO:0000313" key="5">
    <source>
        <dbReference type="EMBL" id="ANP36798.1"/>
    </source>
</evidence>
<keyword evidence="3" id="KW-0574">Periplasm</keyword>
<evidence type="ECO:0000256" key="3">
    <source>
        <dbReference type="ARBA" id="ARBA00022764"/>
    </source>
</evidence>
<dbReference type="GO" id="GO:0042597">
    <property type="term" value="C:periplasmic space"/>
    <property type="evidence" value="ECO:0007669"/>
    <property type="project" value="UniProtKB-SubCell"/>
</dbReference>
<dbReference type="Proteomes" id="UP001218364">
    <property type="component" value="Unassembled WGS sequence"/>
</dbReference>
<feature type="chain" id="PRO_5044370012" evidence="4">
    <location>
        <begin position="26"/>
        <end position="323"/>
    </location>
</feature>
<comment type="subcellular location">
    <subcellularLocation>
        <location evidence="1">Periplasm</location>
    </subcellularLocation>
</comment>
<evidence type="ECO:0000256" key="2">
    <source>
        <dbReference type="ARBA" id="ARBA00022729"/>
    </source>
</evidence>
<keyword evidence="2 4" id="KW-0732">Signal</keyword>
<evidence type="ECO:0000313" key="8">
    <source>
        <dbReference type="Proteomes" id="UP001218364"/>
    </source>
</evidence>
<keyword evidence="7" id="KW-1185">Reference proteome</keyword>
<proteinExistence type="predicted"/>
<name>A0A1B0ZRT2_9RHOB</name>
<dbReference type="CDD" id="cd13667">
    <property type="entry name" value="PBP2_TRAP_DctP1"/>
    <property type="match status" value="1"/>
</dbReference>
<feature type="signal peptide" evidence="4">
    <location>
        <begin position="1"/>
        <end position="25"/>
    </location>
</feature>
<dbReference type="Pfam" id="PF03480">
    <property type="entry name" value="DctP"/>
    <property type="match status" value="1"/>
</dbReference>
<dbReference type="PANTHER" id="PTHR33376">
    <property type="match status" value="1"/>
</dbReference>
<dbReference type="PANTHER" id="PTHR33376:SF5">
    <property type="entry name" value="EXTRACYTOPLASMIC SOLUTE RECEPTOR PROTEIN"/>
    <property type="match status" value="1"/>
</dbReference>
<dbReference type="InterPro" id="IPR038404">
    <property type="entry name" value="TRAP_DctP_sf"/>
</dbReference>
<dbReference type="AlphaFoldDB" id="A0A1B0ZRT2"/>
<dbReference type="EMBL" id="JARCJK010000010">
    <property type="protein sequence ID" value="MDE4167421.1"/>
    <property type="molecule type" value="Genomic_DNA"/>
</dbReference>
<dbReference type="NCBIfam" id="NF037995">
    <property type="entry name" value="TRAP_S1"/>
    <property type="match status" value="1"/>
</dbReference>
<dbReference type="GO" id="GO:0055085">
    <property type="term" value="P:transmembrane transport"/>
    <property type="evidence" value="ECO:0007669"/>
    <property type="project" value="InterPro"/>
</dbReference>
<dbReference type="PATRIC" id="fig|60890.4.peg.1844"/>
<gene>
    <name evidence="6" type="primary">dctP</name>
    <name evidence="5" type="ORF">JL2886_01891</name>
    <name evidence="6" type="ORF">PXK24_17115</name>
</gene>
<evidence type="ECO:0000313" key="6">
    <source>
        <dbReference type="EMBL" id="MDE4167421.1"/>
    </source>
</evidence>
<reference evidence="6 8" key="2">
    <citation type="submission" date="2023-02" db="EMBL/GenBank/DDBJ databases">
        <title>Population genomics of bacteria associated with diatom.</title>
        <authorList>
            <person name="Xie J."/>
            <person name="Wang H."/>
        </authorList>
    </citation>
    <scope>NUCLEOTIDE SEQUENCE [LARGE SCALE GENOMIC DNA]</scope>
    <source>
        <strain evidence="6 8">PT47_8</strain>
    </source>
</reference>
<dbReference type="InterPro" id="IPR018389">
    <property type="entry name" value="DctP_fam"/>
</dbReference>
<protein>
    <submittedName>
        <fullName evidence="5">ABC transporter substrate-binding protein</fullName>
    </submittedName>
    <submittedName>
        <fullName evidence="6">TRAP transporter substrate-binding protein DctP</fullName>
    </submittedName>
</protein>
<dbReference type="EMBL" id="CP015124">
    <property type="protein sequence ID" value="ANP36798.1"/>
    <property type="molecule type" value="Genomic_DNA"/>
</dbReference>
<accession>A0A1B0ZRT2</accession>
<dbReference type="Gene3D" id="3.40.190.170">
    <property type="entry name" value="Bacterial extracellular solute-binding protein, family 7"/>
    <property type="match status" value="1"/>
</dbReference>
<dbReference type="RefSeq" id="WP_065271719.1">
    <property type="nucleotide sequence ID" value="NZ_CP015124.1"/>
</dbReference>
<dbReference type="Proteomes" id="UP000092565">
    <property type="component" value="Chromosome"/>
</dbReference>
<reference evidence="5 7" key="1">
    <citation type="submission" date="2016-04" db="EMBL/GenBank/DDBJ databases">
        <authorList>
            <person name="Evans L.H."/>
            <person name="Alamgir A."/>
            <person name="Owens N."/>
            <person name="Weber N.D."/>
            <person name="Virtaneva K."/>
            <person name="Barbian K."/>
            <person name="Babar A."/>
            <person name="Rosenke K."/>
        </authorList>
    </citation>
    <scope>NUCLEOTIDE SEQUENCE [LARGE SCALE GENOMIC DNA]</scope>
    <source>
        <strain evidence="5 7">JL2886</strain>
    </source>
</reference>
<evidence type="ECO:0000256" key="4">
    <source>
        <dbReference type="SAM" id="SignalP"/>
    </source>
</evidence>
<dbReference type="OrthoDB" id="6139617at2"/>
<sequence>MTFRSSAATIALVAATALGTSAAQAEEVSLRAVTAFATGTTFSRDFEAFVEWVNENGKGVVQIELLGGPEAVPPFELGNAVQAGIVDIANNTTAYYPNLVPTGDALHLAQNTIQEQRENGCYELVDSIHQDQMNVKYLARVGDHMNYHLYLTKPLEGPDLTGLTLRTTPVYRAMFEKLGATLVRTAPGEVYSALERGAIDGYGWPSQGVLDLGWHEQTAYRVDPGFYQVDVNFLVNLDAWNGLDDEQRALLEKGAAWIEEQNAMNVERNAAEAKAQADAGIKTLTFEGEAAATWNTTAQEEGWGEVMKIDADLGAKLQACLLK</sequence>